<dbReference type="RefSeq" id="WP_354442822.1">
    <property type="nucleotide sequence ID" value="NZ_JBEPSH010000003.1"/>
</dbReference>
<dbReference type="SUPFAM" id="SSF53927">
    <property type="entry name" value="Cytidine deaminase-like"/>
    <property type="match status" value="1"/>
</dbReference>
<reference evidence="2 3" key="1">
    <citation type="submission" date="2024-06" db="EMBL/GenBank/DDBJ databases">
        <title>Sorghum-associated microbial communities from plants grown in Nebraska, USA.</title>
        <authorList>
            <person name="Schachtman D."/>
        </authorList>
    </citation>
    <scope>NUCLEOTIDE SEQUENCE [LARGE SCALE GENOMIC DNA]</scope>
    <source>
        <strain evidence="2 3">2709</strain>
    </source>
</reference>
<organism evidence="2 3">
    <name type="scientific">Ottowia thiooxydans</name>
    <dbReference type="NCBI Taxonomy" id="219182"/>
    <lineage>
        <taxon>Bacteria</taxon>
        <taxon>Pseudomonadati</taxon>
        <taxon>Pseudomonadota</taxon>
        <taxon>Betaproteobacteria</taxon>
        <taxon>Burkholderiales</taxon>
        <taxon>Comamonadaceae</taxon>
        <taxon>Ottowia</taxon>
    </lineage>
</organism>
<sequence length="224" mass="24119">MTHNPPSEGQQVEENYAQYSVINRRNFLSAAGLAASGSALLGANNAEAAAVTAVGPPGGARGGMAVVTDKDREYMREAIRLMRQVGVIDKTGGPFGAVIVLNGKIIAASGNSVVKDKDPTAHAEVNAIRMACRNVGSANLTGAVLYTSCECCPMCYATAYWARIDKIFFAAGWRDYDDIFDDSNIGLDLAKPYPQRQLAPQQILQEEGQAVWQEFRKLPDGARY</sequence>
<dbReference type="InterPro" id="IPR006311">
    <property type="entry name" value="TAT_signal"/>
</dbReference>
<dbReference type="Gene3D" id="3.40.140.10">
    <property type="entry name" value="Cytidine Deaminase, domain 2"/>
    <property type="match status" value="1"/>
</dbReference>
<keyword evidence="2" id="KW-0378">Hydrolase</keyword>
<dbReference type="Pfam" id="PF00383">
    <property type="entry name" value="dCMP_cyt_deam_1"/>
    <property type="match status" value="1"/>
</dbReference>
<dbReference type="EC" id="3.5.4.3" evidence="2"/>
<dbReference type="InterPro" id="IPR002125">
    <property type="entry name" value="CMP_dCMP_dom"/>
</dbReference>
<gene>
    <name evidence="2" type="ORF">ABIE13_001868</name>
</gene>
<dbReference type="PROSITE" id="PS51318">
    <property type="entry name" value="TAT"/>
    <property type="match status" value="1"/>
</dbReference>
<proteinExistence type="predicted"/>
<dbReference type="Proteomes" id="UP001549320">
    <property type="component" value="Unassembled WGS sequence"/>
</dbReference>
<dbReference type="GO" id="GO:0008892">
    <property type="term" value="F:guanine deaminase activity"/>
    <property type="evidence" value="ECO:0007669"/>
    <property type="project" value="UniProtKB-EC"/>
</dbReference>
<dbReference type="PANTHER" id="PTHR11079:SF161">
    <property type="entry name" value="CMP_DCMP-TYPE DEAMINASE DOMAIN-CONTAINING PROTEIN"/>
    <property type="match status" value="1"/>
</dbReference>
<evidence type="ECO:0000313" key="3">
    <source>
        <dbReference type="Proteomes" id="UP001549320"/>
    </source>
</evidence>
<evidence type="ECO:0000313" key="2">
    <source>
        <dbReference type="EMBL" id="MET4576759.1"/>
    </source>
</evidence>
<dbReference type="InterPro" id="IPR016193">
    <property type="entry name" value="Cytidine_deaminase-like"/>
</dbReference>
<dbReference type="EMBL" id="JBEPSH010000003">
    <property type="protein sequence ID" value="MET4576759.1"/>
    <property type="molecule type" value="Genomic_DNA"/>
</dbReference>
<feature type="domain" description="CMP/dCMP-type deaminase" evidence="1">
    <location>
        <begin position="69"/>
        <end position="183"/>
    </location>
</feature>
<comment type="caution">
    <text evidence="2">The sequence shown here is derived from an EMBL/GenBank/DDBJ whole genome shotgun (WGS) entry which is preliminary data.</text>
</comment>
<dbReference type="CDD" id="cd01285">
    <property type="entry name" value="nucleoside_deaminase"/>
    <property type="match status" value="1"/>
</dbReference>
<name>A0ABV2Q6U9_9BURK</name>
<protein>
    <submittedName>
        <fullName evidence="2">Guanine deaminase</fullName>
        <ecNumber evidence="2">3.5.4.3</ecNumber>
    </submittedName>
</protein>
<keyword evidence="3" id="KW-1185">Reference proteome</keyword>
<accession>A0ABV2Q6U9</accession>
<dbReference type="PROSITE" id="PS51747">
    <property type="entry name" value="CYT_DCMP_DEAMINASES_2"/>
    <property type="match status" value="1"/>
</dbReference>
<dbReference type="PANTHER" id="PTHR11079">
    <property type="entry name" value="CYTOSINE DEAMINASE FAMILY MEMBER"/>
    <property type="match status" value="1"/>
</dbReference>
<evidence type="ECO:0000259" key="1">
    <source>
        <dbReference type="PROSITE" id="PS51747"/>
    </source>
</evidence>